<dbReference type="EMBL" id="RRZB01000064">
    <property type="protein sequence ID" value="MBE0465167.1"/>
    <property type="molecule type" value="Genomic_DNA"/>
</dbReference>
<accession>A0ABR9G2Q1</accession>
<dbReference type="InterPro" id="IPR025139">
    <property type="entry name" value="DUF4062"/>
</dbReference>
<feature type="domain" description="DUF4062" evidence="1">
    <location>
        <begin position="9"/>
        <end position="102"/>
    </location>
</feature>
<evidence type="ECO:0000313" key="3">
    <source>
        <dbReference type="Proteomes" id="UP001645038"/>
    </source>
</evidence>
<gene>
    <name evidence="2" type="ORF">EI547_17175</name>
</gene>
<organism evidence="2 3">
    <name type="scientific">Halomonas colorata</name>
    <dbReference type="NCBI Taxonomy" id="2742615"/>
    <lineage>
        <taxon>Bacteria</taxon>
        <taxon>Pseudomonadati</taxon>
        <taxon>Pseudomonadota</taxon>
        <taxon>Gammaproteobacteria</taxon>
        <taxon>Oceanospirillales</taxon>
        <taxon>Halomonadaceae</taxon>
        <taxon>Halomonas</taxon>
    </lineage>
</organism>
<dbReference type="Pfam" id="PF13271">
    <property type="entry name" value="DUF4062"/>
    <property type="match status" value="1"/>
</dbReference>
<sequence>MPRSETVLQVFVASPGDVSEEREVLESVVTELNHTWSKSLGVRLELLRWETSTRPGIGSEPQAVINSQIGDEYDVFIGILWGRIGTPTAKAESGTLEEFERAHARWVADRSSLEIMVYFKDKPIKPSEIDGDQNNRVQHFKRSLGDEGVLHRTFEGIENFESLVRAHLSAVAQNWSRGQTSSAQSLVSPPVVLPTVDAGVSTEAEGDEELGFLDHLDRFGMSVEQMNAGLHAIADATASMGEQMNRRTAEIQEIGEVSDPQQMKDARRAVKAAAEDMSRYVDILDGQLPLLTRSRKEAFEAISKALSLYDDFDSEDTSQIDQLRIALCTMVKAASGSLDSMRGFKATVGGLPRLTSDLNRAKRRVVKSLDEVVAEIEAIISTANSLIGSLP</sequence>
<name>A0ABR9G2Q1_9GAMM</name>
<dbReference type="Proteomes" id="UP001645038">
    <property type="component" value="Unassembled WGS sequence"/>
</dbReference>
<comment type="caution">
    <text evidence="2">The sequence shown here is derived from an EMBL/GenBank/DDBJ whole genome shotgun (WGS) entry which is preliminary data.</text>
</comment>
<evidence type="ECO:0000313" key="2">
    <source>
        <dbReference type="EMBL" id="MBE0465167.1"/>
    </source>
</evidence>
<evidence type="ECO:0000259" key="1">
    <source>
        <dbReference type="Pfam" id="PF13271"/>
    </source>
</evidence>
<proteinExistence type="predicted"/>
<keyword evidence="3" id="KW-1185">Reference proteome</keyword>
<protein>
    <recommendedName>
        <fullName evidence="1">DUF4062 domain-containing protein</fullName>
    </recommendedName>
</protein>
<reference evidence="2 3" key="1">
    <citation type="submission" date="2020-07" db="EMBL/GenBank/DDBJ databases">
        <title>Halophilic bacteria isolated from french cheeses.</title>
        <authorList>
            <person name="Kothe C.I."/>
            <person name="Farah-Kraiem B."/>
            <person name="Renault P."/>
            <person name="Dridi B."/>
        </authorList>
    </citation>
    <scope>NUCLEOTIDE SEQUENCE [LARGE SCALE GENOMIC DNA]</scope>
    <source>
        <strain evidence="2 3">FME20</strain>
    </source>
</reference>
<dbReference type="RefSeq" id="WP_192539602.1">
    <property type="nucleotide sequence ID" value="NZ_RRZB01000064.1"/>
</dbReference>